<dbReference type="PANTHER" id="PTHR44196">
    <property type="entry name" value="DEHYDROGENASE/REDUCTASE SDR FAMILY MEMBER 7B"/>
    <property type="match status" value="1"/>
</dbReference>
<accession>A0ABX0GX03</accession>
<evidence type="ECO:0000256" key="3">
    <source>
        <dbReference type="RuleBase" id="RU000363"/>
    </source>
</evidence>
<dbReference type="Proteomes" id="UP000800981">
    <property type="component" value="Unassembled WGS sequence"/>
</dbReference>
<name>A0ABX0GX03_9ACTN</name>
<comment type="caution">
    <text evidence="5">The sequence shown here is derived from an EMBL/GenBank/DDBJ whole genome shotgun (WGS) entry which is preliminary data.</text>
</comment>
<organism evidence="5 6">
    <name type="scientific">Motilibacter deserti</name>
    <dbReference type="NCBI Taxonomy" id="2714956"/>
    <lineage>
        <taxon>Bacteria</taxon>
        <taxon>Bacillati</taxon>
        <taxon>Actinomycetota</taxon>
        <taxon>Actinomycetes</taxon>
        <taxon>Motilibacterales</taxon>
        <taxon>Motilibacteraceae</taxon>
        <taxon>Motilibacter</taxon>
    </lineage>
</organism>
<dbReference type="SUPFAM" id="SSF51735">
    <property type="entry name" value="NAD(P)-binding Rossmann-fold domains"/>
    <property type="match status" value="1"/>
</dbReference>
<evidence type="ECO:0000256" key="1">
    <source>
        <dbReference type="ARBA" id="ARBA00006484"/>
    </source>
</evidence>
<comment type="similarity">
    <text evidence="1 3">Belongs to the short-chain dehydrogenases/reductases (SDR) family.</text>
</comment>
<evidence type="ECO:0000313" key="6">
    <source>
        <dbReference type="Proteomes" id="UP000800981"/>
    </source>
</evidence>
<dbReference type="PRINTS" id="PR00080">
    <property type="entry name" value="SDRFAMILY"/>
</dbReference>
<dbReference type="InterPro" id="IPR036291">
    <property type="entry name" value="NAD(P)-bd_dom_sf"/>
</dbReference>
<dbReference type="InterPro" id="IPR002347">
    <property type="entry name" value="SDR_fam"/>
</dbReference>
<gene>
    <name evidence="5" type="ORF">G9H71_12660</name>
</gene>
<proteinExistence type="inferred from homology"/>
<protein>
    <submittedName>
        <fullName evidence="5">SDR family NAD(P)-dependent oxidoreductase</fullName>
    </submittedName>
</protein>
<feature type="region of interest" description="Disordered" evidence="4">
    <location>
        <begin position="265"/>
        <end position="294"/>
    </location>
</feature>
<evidence type="ECO:0000313" key="5">
    <source>
        <dbReference type="EMBL" id="NHC14631.1"/>
    </source>
</evidence>
<dbReference type="Gene3D" id="3.40.50.720">
    <property type="entry name" value="NAD(P)-binding Rossmann-like Domain"/>
    <property type="match status" value="1"/>
</dbReference>
<evidence type="ECO:0000256" key="4">
    <source>
        <dbReference type="SAM" id="MobiDB-lite"/>
    </source>
</evidence>
<dbReference type="PRINTS" id="PR00081">
    <property type="entry name" value="GDHRDH"/>
</dbReference>
<feature type="compositionally biased region" description="Basic and acidic residues" evidence="4">
    <location>
        <begin position="271"/>
        <end position="294"/>
    </location>
</feature>
<dbReference type="RefSeq" id="WP_166282342.1">
    <property type="nucleotide sequence ID" value="NZ_JAANNP010000008.1"/>
</dbReference>
<keyword evidence="6" id="KW-1185">Reference proteome</keyword>
<sequence>MTWASGTALVTGASGGIGEVYARRLHAAGQDVVLVARRASRLDALAGDLRTSGTGRVETLVADLAGPEGRAAVAERAAGRDVSLLVNNAGLSGYGPFAEAEPEVLEQVVSLNVLALTLLSRAAVPAMLARGSGAVVNVASLLAFSGALPPGPLPHRATYAGTKAFVVAFSRTLAEELRGTGVTVQACCPGYTSTEFHLTSGTEPVPDEALLARGDEPGAMSAEDVVTASLAALRTGEVVCAPGLNDPTAVDRLTAAEAELRRASRPQLAARYREPADDRARWAAGRDRPARPVV</sequence>
<keyword evidence="2" id="KW-0560">Oxidoreductase</keyword>
<dbReference type="EMBL" id="JAANNP010000008">
    <property type="protein sequence ID" value="NHC14631.1"/>
    <property type="molecule type" value="Genomic_DNA"/>
</dbReference>
<dbReference type="PANTHER" id="PTHR44196:SF2">
    <property type="entry name" value="SHORT-CHAIN DEHYDROGENASE-RELATED"/>
    <property type="match status" value="1"/>
</dbReference>
<dbReference type="PIRSF" id="PIRSF000126">
    <property type="entry name" value="11-beta-HSD1"/>
    <property type="match status" value="1"/>
</dbReference>
<dbReference type="Pfam" id="PF00106">
    <property type="entry name" value="adh_short"/>
    <property type="match status" value="1"/>
</dbReference>
<dbReference type="CDD" id="cd05233">
    <property type="entry name" value="SDR_c"/>
    <property type="match status" value="1"/>
</dbReference>
<reference evidence="5 6" key="1">
    <citation type="submission" date="2020-03" db="EMBL/GenBank/DDBJ databases">
        <title>Two novel Motilibacter sp.</title>
        <authorList>
            <person name="Liu S."/>
        </authorList>
    </citation>
    <scope>NUCLEOTIDE SEQUENCE [LARGE SCALE GENOMIC DNA]</scope>
    <source>
        <strain evidence="5 6">E257</strain>
    </source>
</reference>
<evidence type="ECO:0000256" key="2">
    <source>
        <dbReference type="ARBA" id="ARBA00023002"/>
    </source>
</evidence>